<name>A0A162FCS1_9EURY</name>
<evidence type="ECO:0008006" key="3">
    <source>
        <dbReference type="Google" id="ProtNLM"/>
    </source>
</evidence>
<dbReference type="Proteomes" id="UP000077245">
    <property type="component" value="Unassembled WGS sequence"/>
</dbReference>
<dbReference type="InterPro" id="IPR016541">
    <property type="entry name" value="UCP008505"/>
</dbReference>
<evidence type="ECO:0000313" key="1">
    <source>
        <dbReference type="EMBL" id="KZX11105.1"/>
    </source>
</evidence>
<evidence type="ECO:0000313" key="2">
    <source>
        <dbReference type="Proteomes" id="UP000077245"/>
    </source>
</evidence>
<dbReference type="EMBL" id="LWMV01000194">
    <property type="protein sequence ID" value="KZX11105.1"/>
    <property type="molecule type" value="Genomic_DNA"/>
</dbReference>
<dbReference type="PIRSF" id="PIRSF008505">
    <property type="entry name" value="UCP008505"/>
    <property type="match status" value="1"/>
</dbReference>
<organism evidence="1 2">
    <name type="scientific">Methanobrevibacter curvatus</name>
    <dbReference type="NCBI Taxonomy" id="49547"/>
    <lineage>
        <taxon>Archaea</taxon>
        <taxon>Methanobacteriati</taxon>
        <taxon>Methanobacteriota</taxon>
        <taxon>Methanomada group</taxon>
        <taxon>Methanobacteria</taxon>
        <taxon>Methanobacteriales</taxon>
        <taxon>Methanobacteriaceae</taxon>
        <taxon>Methanobrevibacter</taxon>
    </lineage>
</organism>
<comment type="caution">
    <text evidence="1">The sequence shown here is derived from an EMBL/GenBank/DDBJ whole genome shotgun (WGS) entry which is preliminary data.</text>
</comment>
<gene>
    <name evidence="1" type="ORF">MBCUR_15400</name>
</gene>
<proteinExistence type="predicted"/>
<protein>
    <recommendedName>
        <fullName evidence="3">DUF4411 family protein</fullName>
    </recommendedName>
</protein>
<dbReference type="Pfam" id="PF14367">
    <property type="entry name" value="DUF4411"/>
    <property type="match status" value="1"/>
</dbReference>
<dbReference type="STRING" id="49547.MBCUR_15400"/>
<dbReference type="OrthoDB" id="77844at2157"/>
<dbReference type="AlphaFoldDB" id="A0A162FCS1"/>
<accession>A0A162FCS1</accession>
<dbReference type="PATRIC" id="fig|49547.3.peg.1644"/>
<dbReference type="RefSeq" id="WP_067092243.1">
    <property type="nucleotide sequence ID" value="NZ_LWMV01000194.1"/>
</dbReference>
<reference evidence="1 2" key="1">
    <citation type="submission" date="2016-04" db="EMBL/GenBank/DDBJ databases">
        <title>Genome sequence of Methanobrevibacter curvatus DSM 11111.</title>
        <authorList>
            <person name="Poehlein A."/>
            <person name="Seedorf H."/>
            <person name="Daniel R."/>
        </authorList>
    </citation>
    <scope>NUCLEOTIDE SEQUENCE [LARGE SCALE GENOMIC DNA]</scope>
    <source>
        <strain evidence="1 2">DSM 11111</strain>
    </source>
</reference>
<keyword evidence="2" id="KW-1185">Reference proteome</keyword>
<sequence length="168" mass="19707">MYVLDTNVLLALQNHYFPEVFITLWKDINGLIENNNIMSITEVQEEITSKEHKIFWDKINTKHKHVFYKELESNEEEEMAKIESLKIYSKITLKNQNNKTIEWSLQKEWGEGVAVADPLLICHGLKHGSTIVTTESPKNQYNIPHVCKELNVNCIGIKDFFIENRLRF</sequence>